<comment type="subcellular location">
    <subcellularLocation>
        <location evidence="1">Cytoplasm</location>
    </subcellularLocation>
</comment>
<evidence type="ECO:0000313" key="19">
    <source>
        <dbReference type="EMBL" id="GLI33014.1"/>
    </source>
</evidence>
<dbReference type="EC" id="1.8.1.4" evidence="3 16"/>
<dbReference type="InterPro" id="IPR023753">
    <property type="entry name" value="FAD/NAD-binding_dom"/>
</dbReference>
<evidence type="ECO:0000256" key="10">
    <source>
        <dbReference type="ARBA" id="ARBA00023157"/>
    </source>
</evidence>
<dbReference type="PIRSF" id="PIRSF000350">
    <property type="entry name" value="Mercury_reductase_MerA"/>
    <property type="match status" value="1"/>
</dbReference>
<dbReference type="Pfam" id="PF07992">
    <property type="entry name" value="Pyr_redox_2"/>
    <property type="match status" value="1"/>
</dbReference>
<organism evidence="19 20">
    <name type="scientific">Desulforhabdus amnigena</name>
    <dbReference type="NCBI Taxonomy" id="40218"/>
    <lineage>
        <taxon>Bacteria</taxon>
        <taxon>Pseudomonadati</taxon>
        <taxon>Thermodesulfobacteriota</taxon>
        <taxon>Syntrophobacteria</taxon>
        <taxon>Syntrophobacterales</taxon>
        <taxon>Syntrophobacteraceae</taxon>
        <taxon>Desulforhabdus</taxon>
    </lineage>
</organism>
<keyword evidence="8 16" id="KW-0560">Oxidoreductase</keyword>
<dbReference type="PROSITE" id="PS00076">
    <property type="entry name" value="PYRIDINE_REDOX_1"/>
    <property type="match status" value="1"/>
</dbReference>
<name>A0A9W6CV09_9BACT</name>
<proteinExistence type="inferred from homology"/>
<feature type="binding site" evidence="14">
    <location>
        <position position="202"/>
    </location>
    <ligand>
        <name>NAD(+)</name>
        <dbReference type="ChEBI" id="CHEBI:57540"/>
    </ligand>
</feature>
<keyword evidence="6 16" id="KW-0285">Flavoprotein</keyword>
<dbReference type="InterPro" id="IPR050151">
    <property type="entry name" value="Class-I_Pyr_Nuc-Dis_Oxidored"/>
</dbReference>
<feature type="binding site" evidence="14">
    <location>
        <position position="270"/>
    </location>
    <ligand>
        <name>NAD(+)</name>
        <dbReference type="ChEBI" id="CHEBI:57540"/>
    </ligand>
</feature>
<sequence>MSDFSSYDVIIIGAGPGGYVAGIRAAQLGLKVCIIEKDKPGGICLNWGCIPSKSLIHQARLYNDRHELERMGLAIDTRSFDYGRVQKKSREATQHLNAGVEYLLKKNKVDLIQGTARIASRNKVVIQGSDRTIEGRNIIIATGSRPAEIPGFEFDEKQVLSSTGILSMMKLPQSLIILGAGAIGCEFAYVMSSFGVKVTLVEMAPHVLPFEDAEVAGALENSFKQSGIRVLTATHAVSLEKTDTKVVVSLVGDDGKQQKAEAEKALCVFGRKPNTDDIGLESIGLKTEKGYIPVGDYYETSVKGVFAIGDVVATPLLAHVASKEGEIAVEHIAGRKPRPRVDVNAIPSAIYCAPQVASFGLRESQLQEKGVAYKKALFPYRAVGKAVAIDHAEGMAKLLYDPETQEILGCHIIGHDATELIHEVLLAKSSELLPEDVAGMVHAHPTISEVVMEMAKAVNGEAIHL</sequence>
<dbReference type="InterPro" id="IPR036188">
    <property type="entry name" value="FAD/NAD-bd_sf"/>
</dbReference>
<dbReference type="GO" id="GO:0006103">
    <property type="term" value="P:2-oxoglutarate metabolic process"/>
    <property type="evidence" value="ECO:0007669"/>
    <property type="project" value="TreeGrafter"/>
</dbReference>
<feature type="domain" description="Pyridine nucleotide-disulphide oxidoreductase dimerisation" evidence="17">
    <location>
        <begin position="346"/>
        <end position="454"/>
    </location>
</feature>
<feature type="binding site" evidence="14">
    <location>
        <position position="53"/>
    </location>
    <ligand>
        <name>FAD</name>
        <dbReference type="ChEBI" id="CHEBI:57692"/>
    </ligand>
</feature>
<dbReference type="InterPro" id="IPR004099">
    <property type="entry name" value="Pyr_nucl-diS_OxRdtase_dimer"/>
</dbReference>
<comment type="caution">
    <text evidence="19">The sequence shown here is derived from an EMBL/GenBank/DDBJ whole genome shotgun (WGS) entry which is preliminary data.</text>
</comment>
<comment type="similarity">
    <text evidence="2 16">Belongs to the class-I pyridine nucleotide-disulfide oxidoreductase family.</text>
</comment>
<evidence type="ECO:0000259" key="17">
    <source>
        <dbReference type="Pfam" id="PF02852"/>
    </source>
</evidence>
<evidence type="ECO:0000256" key="1">
    <source>
        <dbReference type="ARBA" id="ARBA00004496"/>
    </source>
</evidence>
<dbReference type="PANTHER" id="PTHR22912:SF217">
    <property type="entry name" value="DIHYDROLIPOYL DEHYDROGENASE"/>
    <property type="match status" value="1"/>
</dbReference>
<keyword evidence="14" id="KW-0547">Nucleotide-binding</keyword>
<evidence type="ECO:0000256" key="7">
    <source>
        <dbReference type="ARBA" id="ARBA00022827"/>
    </source>
</evidence>
<dbReference type="FunFam" id="3.30.390.30:FF:000001">
    <property type="entry name" value="Dihydrolipoyl dehydrogenase"/>
    <property type="match status" value="1"/>
</dbReference>
<keyword evidence="10" id="KW-1015">Disulfide bond</keyword>
<keyword evidence="20" id="KW-1185">Reference proteome</keyword>
<evidence type="ECO:0000256" key="9">
    <source>
        <dbReference type="ARBA" id="ARBA00023027"/>
    </source>
</evidence>
<evidence type="ECO:0000256" key="5">
    <source>
        <dbReference type="ARBA" id="ARBA00022490"/>
    </source>
</evidence>
<evidence type="ECO:0000256" key="14">
    <source>
        <dbReference type="PIRSR" id="PIRSR000350-3"/>
    </source>
</evidence>
<feature type="active site" description="Proton acceptor" evidence="13">
    <location>
        <position position="444"/>
    </location>
</feature>
<dbReference type="GO" id="GO:0005737">
    <property type="term" value="C:cytoplasm"/>
    <property type="evidence" value="ECO:0007669"/>
    <property type="project" value="UniProtKB-SubCell"/>
</dbReference>
<evidence type="ECO:0000256" key="15">
    <source>
        <dbReference type="PIRSR" id="PIRSR000350-4"/>
    </source>
</evidence>
<dbReference type="Pfam" id="PF02852">
    <property type="entry name" value="Pyr_redox_dim"/>
    <property type="match status" value="1"/>
</dbReference>
<comment type="miscellaneous">
    <text evidence="16">The active site is a redox-active disulfide bond.</text>
</comment>
<dbReference type="NCBIfam" id="TIGR01350">
    <property type="entry name" value="lipoamide_DH"/>
    <property type="match status" value="1"/>
</dbReference>
<evidence type="ECO:0000256" key="12">
    <source>
        <dbReference type="ARBA" id="ARBA00049187"/>
    </source>
</evidence>
<evidence type="ECO:0000256" key="3">
    <source>
        <dbReference type="ARBA" id="ARBA00012608"/>
    </source>
</evidence>
<dbReference type="Gene3D" id="3.50.50.60">
    <property type="entry name" value="FAD/NAD(P)-binding domain"/>
    <property type="match status" value="2"/>
</dbReference>
<evidence type="ECO:0000259" key="18">
    <source>
        <dbReference type="Pfam" id="PF07992"/>
    </source>
</evidence>
<dbReference type="GO" id="GO:0050660">
    <property type="term" value="F:flavin adenine dinucleotide binding"/>
    <property type="evidence" value="ECO:0007669"/>
    <property type="project" value="InterPro"/>
</dbReference>
<accession>A0A9W6CV09</accession>
<feature type="binding site" evidence="14">
    <location>
        <begin position="179"/>
        <end position="186"/>
    </location>
    <ligand>
        <name>NAD(+)</name>
        <dbReference type="ChEBI" id="CHEBI:57540"/>
    </ligand>
</feature>
<evidence type="ECO:0000256" key="2">
    <source>
        <dbReference type="ARBA" id="ARBA00007532"/>
    </source>
</evidence>
<dbReference type="SUPFAM" id="SSF51905">
    <property type="entry name" value="FAD/NAD(P)-binding domain"/>
    <property type="match status" value="1"/>
</dbReference>
<evidence type="ECO:0000313" key="20">
    <source>
        <dbReference type="Proteomes" id="UP001144372"/>
    </source>
</evidence>
<dbReference type="InterPro" id="IPR012999">
    <property type="entry name" value="Pyr_OxRdtase_I_AS"/>
</dbReference>
<dbReference type="Gene3D" id="3.30.390.30">
    <property type="match status" value="1"/>
</dbReference>
<protein>
    <recommendedName>
        <fullName evidence="4 16">Dihydrolipoyl dehydrogenase</fullName>
        <ecNumber evidence="3 16">1.8.1.4</ecNumber>
    </recommendedName>
</protein>
<dbReference type="Proteomes" id="UP001144372">
    <property type="component" value="Unassembled WGS sequence"/>
</dbReference>
<dbReference type="RefSeq" id="WP_281792031.1">
    <property type="nucleotide sequence ID" value="NZ_BSDR01000001.1"/>
</dbReference>
<keyword evidence="5" id="KW-0963">Cytoplasm</keyword>
<comment type="cofactor">
    <cofactor evidence="14 16">
        <name>FAD</name>
        <dbReference type="ChEBI" id="CHEBI:57692"/>
    </cofactor>
    <text evidence="14 16">Binds 1 FAD per subunit.</text>
</comment>
<evidence type="ECO:0000256" key="13">
    <source>
        <dbReference type="PIRSR" id="PIRSR000350-2"/>
    </source>
</evidence>
<evidence type="ECO:0000256" key="8">
    <source>
        <dbReference type="ARBA" id="ARBA00023002"/>
    </source>
</evidence>
<evidence type="ECO:0000256" key="16">
    <source>
        <dbReference type="RuleBase" id="RU003692"/>
    </source>
</evidence>
<evidence type="ECO:0000256" key="11">
    <source>
        <dbReference type="ARBA" id="ARBA00023284"/>
    </source>
</evidence>
<dbReference type="SUPFAM" id="SSF55424">
    <property type="entry name" value="FAD/NAD-linked reductases, dimerisation (C-terminal) domain"/>
    <property type="match status" value="1"/>
</dbReference>
<feature type="domain" description="FAD/NAD(P)-binding" evidence="18">
    <location>
        <begin position="7"/>
        <end position="325"/>
    </location>
</feature>
<dbReference type="EMBL" id="BSDR01000001">
    <property type="protein sequence ID" value="GLI33014.1"/>
    <property type="molecule type" value="Genomic_DNA"/>
</dbReference>
<evidence type="ECO:0000256" key="6">
    <source>
        <dbReference type="ARBA" id="ARBA00022630"/>
    </source>
</evidence>
<keyword evidence="7 14" id="KW-0274">FAD</keyword>
<dbReference type="InterPro" id="IPR001100">
    <property type="entry name" value="Pyr_nuc-diS_OxRdtase"/>
</dbReference>
<comment type="catalytic activity">
    <reaction evidence="12 16">
        <text>N(6)-[(R)-dihydrolipoyl]-L-lysyl-[protein] + NAD(+) = N(6)-[(R)-lipoyl]-L-lysyl-[protein] + NADH + H(+)</text>
        <dbReference type="Rhea" id="RHEA:15045"/>
        <dbReference type="Rhea" id="RHEA-COMP:10474"/>
        <dbReference type="Rhea" id="RHEA-COMP:10475"/>
        <dbReference type="ChEBI" id="CHEBI:15378"/>
        <dbReference type="ChEBI" id="CHEBI:57540"/>
        <dbReference type="ChEBI" id="CHEBI:57945"/>
        <dbReference type="ChEBI" id="CHEBI:83099"/>
        <dbReference type="ChEBI" id="CHEBI:83100"/>
        <dbReference type="EC" id="1.8.1.4"/>
    </reaction>
</comment>
<feature type="binding site" evidence="14">
    <location>
        <position position="310"/>
    </location>
    <ligand>
        <name>FAD</name>
        <dbReference type="ChEBI" id="CHEBI:57692"/>
    </ligand>
</feature>
<keyword evidence="11 16" id="KW-0676">Redox-active center</keyword>
<dbReference type="InterPro" id="IPR006258">
    <property type="entry name" value="Lipoamide_DH"/>
</dbReference>
<dbReference type="PANTHER" id="PTHR22912">
    <property type="entry name" value="DISULFIDE OXIDOREDUCTASE"/>
    <property type="match status" value="1"/>
</dbReference>
<feature type="binding site" evidence="14">
    <location>
        <begin position="142"/>
        <end position="144"/>
    </location>
    <ligand>
        <name>FAD</name>
        <dbReference type="ChEBI" id="CHEBI:57692"/>
    </ligand>
</feature>
<gene>
    <name evidence="19" type="primary">lpdA</name>
    <name evidence="19" type="ORF">DAMNIGENAA_04470</name>
</gene>
<dbReference type="InterPro" id="IPR016156">
    <property type="entry name" value="FAD/NAD-linked_Rdtase_dimer_sf"/>
</dbReference>
<dbReference type="PRINTS" id="PR00368">
    <property type="entry name" value="FADPNR"/>
</dbReference>
<dbReference type="PRINTS" id="PR00411">
    <property type="entry name" value="PNDRDTASEI"/>
</dbReference>
<dbReference type="AlphaFoldDB" id="A0A9W6CV09"/>
<reference evidence="19" key="1">
    <citation type="submission" date="2022-12" db="EMBL/GenBank/DDBJ databases">
        <title>Reference genome sequencing for broad-spectrum identification of bacterial and archaeal isolates by mass spectrometry.</title>
        <authorList>
            <person name="Sekiguchi Y."/>
            <person name="Tourlousse D.M."/>
        </authorList>
    </citation>
    <scope>NUCLEOTIDE SEQUENCE</scope>
    <source>
        <strain evidence="19">ASRB1</strain>
    </source>
</reference>
<evidence type="ECO:0000256" key="4">
    <source>
        <dbReference type="ARBA" id="ARBA00016961"/>
    </source>
</evidence>
<keyword evidence="9 14" id="KW-0520">NAD</keyword>
<feature type="disulfide bond" description="Redox-active" evidence="15">
    <location>
        <begin position="44"/>
        <end position="49"/>
    </location>
</feature>
<dbReference type="GO" id="GO:0004148">
    <property type="term" value="F:dihydrolipoyl dehydrogenase (NADH) activity"/>
    <property type="evidence" value="ECO:0007669"/>
    <property type="project" value="UniProtKB-EC"/>
</dbReference>